<name>A0A0S4KRV8_9BACT</name>
<sequence>MSIATERTEARILTIVHARGTISLEELLLCLPEWTWSQVFTSVDALSRQGAICLRRRNFEYELRPASPRPAAFLESSEKVQSREPHSAALP</sequence>
<dbReference type="OrthoDB" id="9813363at2"/>
<dbReference type="RefSeq" id="WP_062484718.1">
    <property type="nucleotide sequence ID" value="NZ_LN885086.1"/>
</dbReference>
<gene>
    <name evidence="2" type="ORF">NITINOP_1782</name>
</gene>
<accession>A0A0S4KRV8</accession>
<organism evidence="2 3">
    <name type="scientific">Candidatus Nitrospira inopinata</name>
    <dbReference type="NCBI Taxonomy" id="1715989"/>
    <lineage>
        <taxon>Bacteria</taxon>
        <taxon>Pseudomonadati</taxon>
        <taxon>Nitrospirota</taxon>
        <taxon>Nitrospiria</taxon>
        <taxon>Nitrospirales</taxon>
        <taxon>Nitrospiraceae</taxon>
        <taxon>Nitrospira</taxon>
    </lineage>
</organism>
<protein>
    <recommendedName>
        <fullName evidence="4">DprA winged helix domain-containing protein</fullName>
    </recommendedName>
</protein>
<feature type="region of interest" description="Disordered" evidence="1">
    <location>
        <begin position="70"/>
        <end position="91"/>
    </location>
</feature>
<feature type="compositionally biased region" description="Basic and acidic residues" evidence="1">
    <location>
        <begin position="76"/>
        <end position="91"/>
    </location>
</feature>
<evidence type="ECO:0000313" key="2">
    <source>
        <dbReference type="EMBL" id="CUQ66757.1"/>
    </source>
</evidence>
<reference evidence="3" key="1">
    <citation type="submission" date="2015-09" db="EMBL/GenBank/DDBJ databases">
        <authorList>
            <person name="Daims H."/>
        </authorList>
    </citation>
    <scope>NUCLEOTIDE SEQUENCE [LARGE SCALE GENOMIC DNA]</scope>
</reference>
<proteinExistence type="predicted"/>
<dbReference type="AlphaFoldDB" id="A0A0S4KRV8"/>
<dbReference type="KEGG" id="nio:NITINOP_1782"/>
<evidence type="ECO:0000256" key="1">
    <source>
        <dbReference type="SAM" id="MobiDB-lite"/>
    </source>
</evidence>
<evidence type="ECO:0000313" key="3">
    <source>
        <dbReference type="Proteomes" id="UP000066284"/>
    </source>
</evidence>
<dbReference type="Proteomes" id="UP000066284">
    <property type="component" value="Chromosome 1"/>
</dbReference>
<dbReference type="EMBL" id="LN885086">
    <property type="protein sequence ID" value="CUQ66757.1"/>
    <property type="molecule type" value="Genomic_DNA"/>
</dbReference>
<keyword evidence="3" id="KW-1185">Reference proteome</keyword>
<evidence type="ECO:0008006" key="4">
    <source>
        <dbReference type="Google" id="ProtNLM"/>
    </source>
</evidence>